<dbReference type="AlphaFoldDB" id="A0A3B1AGQ6"/>
<reference evidence="1" key="1">
    <citation type="submission" date="2018-06" db="EMBL/GenBank/DDBJ databases">
        <authorList>
            <person name="Zhirakovskaya E."/>
        </authorList>
    </citation>
    <scope>NUCLEOTIDE SEQUENCE</scope>
</reference>
<name>A0A3B1AGQ6_9ZZZZ</name>
<dbReference type="EMBL" id="UOFU01000303">
    <property type="protein sequence ID" value="VAX02952.1"/>
    <property type="molecule type" value="Genomic_DNA"/>
</dbReference>
<protein>
    <submittedName>
        <fullName evidence="1">Uncharacterized protein</fullName>
    </submittedName>
</protein>
<sequence>MFLISFLKKQTTRMRRFATSLRMATEHDLY</sequence>
<organism evidence="1">
    <name type="scientific">hydrothermal vent metagenome</name>
    <dbReference type="NCBI Taxonomy" id="652676"/>
    <lineage>
        <taxon>unclassified sequences</taxon>
        <taxon>metagenomes</taxon>
        <taxon>ecological metagenomes</taxon>
    </lineage>
</organism>
<proteinExistence type="predicted"/>
<evidence type="ECO:0000313" key="1">
    <source>
        <dbReference type="EMBL" id="VAX02952.1"/>
    </source>
</evidence>
<accession>A0A3B1AGQ6</accession>
<gene>
    <name evidence="1" type="ORF">MNBD_GAMMA20-109</name>
</gene>